<reference evidence="3" key="1">
    <citation type="submission" date="2021-02" db="EMBL/GenBank/DDBJ databases">
        <authorList>
            <person name="Nowell W R."/>
        </authorList>
    </citation>
    <scope>NUCLEOTIDE SEQUENCE</scope>
</reference>
<dbReference type="InterPro" id="IPR037873">
    <property type="entry name" value="BamE-like"/>
</dbReference>
<accession>A0A815NVN3</accession>
<keyword evidence="5" id="KW-1185">Reference proteome</keyword>
<dbReference type="Gene3D" id="3.10.450.730">
    <property type="entry name" value="BLIP domain"/>
    <property type="match status" value="2"/>
</dbReference>
<dbReference type="EMBL" id="CAJNOR010009870">
    <property type="protein sequence ID" value="CAF1648957.1"/>
    <property type="molecule type" value="Genomic_DNA"/>
</dbReference>
<organism evidence="3 6">
    <name type="scientific">Adineta ricciae</name>
    <name type="common">Rotifer</name>
    <dbReference type="NCBI Taxonomy" id="249248"/>
    <lineage>
        <taxon>Eukaryota</taxon>
        <taxon>Metazoa</taxon>
        <taxon>Spiralia</taxon>
        <taxon>Gnathifera</taxon>
        <taxon>Rotifera</taxon>
        <taxon>Eurotatoria</taxon>
        <taxon>Bdelloidea</taxon>
        <taxon>Adinetida</taxon>
        <taxon>Adinetidae</taxon>
        <taxon>Adineta</taxon>
    </lineage>
</organism>
<evidence type="ECO:0000313" key="3">
    <source>
        <dbReference type="EMBL" id="CAF1437682.1"/>
    </source>
</evidence>
<dbReference type="SUPFAM" id="SSF55648">
    <property type="entry name" value="beta-lactamase-inhibitor protein, BLIP"/>
    <property type="match status" value="1"/>
</dbReference>
<name>A0A815NVN3_ADIRI</name>
<evidence type="ECO:0000313" key="6">
    <source>
        <dbReference type="Proteomes" id="UP000663852"/>
    </source>
</evidence>
<protein>
    <recommendedName>
        <fullName evidence="7">Jacalin-type lectin domain-containing protein</fullName>
    </recommendedName>
</protein>
<evidence type="ECO:0000313" key="4">
    <source>
        <dbReference type="EMBL" id="CAF1648957.1"/>
    </source>
</evidence>
<comment type="caution">
    <text evidence="3">The sequence shown here is derived from an EMBL/GenBank/DDBJ whole genome shotgun (WGS) entry which is preliminary data.</text>
</comment>
<dbReference type="Pfam" id="PF07467">
    <property type="entry name" value="BLIP"/>
    <property type="match status" value="2"/>
</dbReference>
<sequence>MFSFYTFVFVICTAFVSHSDADSITLQQYSTIEIGWTRDQVTQLIGSQGNVISQSGYESGNWTTIQYTGSKSSSSAKFGFQGEILYSKSQYGLDTTVYQITPQQYSTIQIGWTQDQVTQLIGSQGVITSQSGYGGSNMTTIQYTGSQSSSSATFTFQGSVLYSKSQDRLDTTVYQITQQQYDQLAIGLTRDEITNLVGNPGIITSETGTGNTSSINVQYQLAGSSYGVVYLRFYGEKLNSQYGYGFASTINNKISFQQYSIVQVGWTQQHVIQFLGCPGTITSQSGTQDLSNQWATIQYTGSESSFPSVEFNFQGGKIYRKSRYGIDFRVYTMTQQQFLSIQIGWTRNQITNFVGSEGSIISESVSGNTNYTTVVYIAPGNSYGTADLYFVNETLSLKSGSVYFSSSNTINLQQYTKIQIGWTQDQVTQLIGSQGIITSQSGTVGSPNGLTTIQYTGSQSSSSSATFNFQGSILYRKSQYGLDTTVYPITQQQYNQLEIGWTRDEVTNLVGNPGIVTSESGTGNTTSINVQYQPAGKSSGSVSLGFYAGKLRSRSEYGFK</sequence>
<dbReference type="Gene3D" id="3.30.1450.10">
    <property type="match status" value="4"/>
</dbReference>
<evidence type="ECO:0000256" key="2">
    <source>
        <dbReference type="SAM" id="SignalP"/>
    </source>
</evidence>
<dbReference type="InterPro" id="IPR009099">
    <property type="entry name" value="Beta-lactamas_inhib"/>
</dbReference>
<feature type="chain" id="PRO_5036228381" description="Jacalin-type lectin domain-containing protein" evidence="2">
    <location>
        <begin position="22"/>
        <end position="560"/>
    </location>
</feature>
<dbReference type="Proteomes" id="UP000663852">
    <property type="component" value="Unassembled WGS sequence"/>
</dbReference>
<feature type="signal peptide" evidence="2">
    <location>
        <begin position="1"/>
        <end position="21"/>
    </location>
</feature>
<evidence type="ECO:0008006" key="7">
    <source>
        <dbReference type="Google" id="ProtNLM"/>
    </source>
</evidence>
<dbReference type="Proteomes" id="UP000663828">
    <property type="component" value="Unassembled WGS sequence"/>
</dbReference>
<proteinExistence type="predicted"/>
<gene>
    <name evidence="3" type="ORF">EDS130_LOCUS38639</name>
    <name evidence="4" type="ORF">XAT740_LOCUS54608</name>
</gene>
<evidence type="ECO:0000313" key="5">
    <source>
        <dbReference type="Proteomes" id="UP000663828"/>
    </source>
</evidence>
<evidence type="ECO:0000256" key="1">
    <source>
        <dbReference type="ARBA" id="ARBA00022729"/>
    </source>
</evidence>
<keyword evidence="1 2" id="KW-0732">Signal</keyword>
<dbReference type="EMBL" id="CAJNOJ010000409">
    <property type="protein sequence ID" value="CAF1437682.1"/>
    <property type="molecule type" value="Genomic_DNA"/>
</dbReference>
<dbReference type="AlphaFoldDB" id="A0A815NVN3"/>
<dbReference type="InterPro" id="IPR024221">
    <property type="entry name" value="BLIP_dom_sf"/>
</dbReference>